<name>A0A6N3BJ12_9FIRM</name>
<evidence type="ECO:0000256" key="1">
    <source>
        <dbReference type="ARBA" id="ARBA00022490"/>
    </source>
</evidence>
<dbReference type="InterPro" id="IPR009242">
    <property type="entry name" value="DUF896"/>
</dbReference>
<dbReference type="Pfam" id="PF05979">
    <property type="entry name" value="DUF896"/>
    <property type="match status" value="1"/>
</dbReference>
<evidence type="ECO:0000313" key="3">
    <source>
        <dbReference type="EMBL" id="VYU04766.1"/>
    </source>
</evidence>
<evidence type="ECO:0000256" key="2">
    <source>
        <dbReference type="HAMAP-Rule" id="MF_01103"/>
    </source>
</evidence>
<keyword evidence="1 2" id="KW-0963">Cytoplasm</keyword>
<organism evidence="3">
    <name type="scientific">Intestinibacter bartlettii</name>
    <dbReference type="NCBI Taxonomy" id="261299"/>
    <lineage>
        <taxon>Bacteria</taxon>
        <taxon>Bacillati</taxon>
        <taxon>Bacillota</taxon>
        <taxon>Clostridia</taxon>
        <taxon>Peptostreptococcales</taxon>
        <taxon>Peptostreptococcaceae</taxon>
        <taxon>Intestinibacter</taxon>
    </lineage>
</organism>
<gene>
    <name evidence="3" type="ORF">IBLFYP30_01608</name>
</gene>
<dbReference type="PANTHER" id="PTHR37300">
    <property type="entry name" value="UPF0291 PROTEIN CBO2609/CLC_2481"/>
    <property type="match status" value="1"/>
</dbReference>
<protein>
    <recommendedName>
        <fullName evidence="2">UPF0291 protein IBLFYP30_01608</fullName>
    </recommendedName>
</protein>
<dbReference type="HAMAP" id="MF_01103">
    <property type="entry name" value="UPF0291"/>
    <property type="match status" value="1"/>
</dbReference>
<proteinExistence type="inferred from homology"/>
<sequence length="73" mass="8837">MVNMVDQKKIDRINELARKNKDEGLTPEEIKERDALRKEYLANFRKNFRARLENIEVVSPEEYERRMKGKKNN</sequence>
<comment type="subcellular location">
    <subcellularLocation>
        <location evidence="2">Cytoplasm</location>
    </subcellularLocation>
</comment>
<dbReference type="EMBL" id="CACRUE010000024">
    <property type="protein sequence ID" value="VYU04766.1"/>
    <property type="molecule type" value="Genomic_DNA"/>
</dbReference>
<dbReference type="SUPFAM" id="SSF158221">
    <property type="entry name" value="YnzC-like"/>
    <property type="match status" value="1"/>
</dbReference>
<dbReference type="PANTHER" id="PTHR37300:SF1">
    <property type="entry name" value="UPF0291 PROTEIN YNZC"/>
    <property type="match status" value="1"/>
</dbReference>
<reference evidence="3" key="1">
    <citation type="submission" date="2019-11" db="EMBL/GenBank/DDBJ databases">
        <authorList>
            <person name="Feng L."/>
        </authorList>
    </citation>
    <scope>NUCLEOTIDE SEQUENCE</scope>
    <source>
        <strain evidence="3">IbartlettiiLFYP30</strain>
    </source>
</reference>
<accession>A0A6N3BJ12</accession>
<dbReference type="RefSeq" id="WP_421800644.1">
    <property type="nucleotide sequence ID" value="NZ_CACRUE010000024.1"/>
</dbReference>
<dbReference type="Gene3D" id="1.10.287.540">
    <property type="entry name" value="Helix hairpin bin"/>
    <property type="match status" value="1"/>
</dbReference>
<comment type="similarity">
    <text evidence="2">Belongs to the UPF0291 family.</text>
</comment>
<dbReference type="AlphaFoldDB" id="A0A6N3BJ12"/>
<dbReference type="GO" id="GO:0005737">
    <property type="term" value="C:cytoplasm"/>
    <property type="evidence" value="ECO:0007669"/>
    <property type="project" value="UniProtKB-SubCell"/>
</dbReference>